<evidence type="ECO:0000313" key="2">
    <source>
        <dbReference type="EMBL" id="SFQ20355.1"/>
    </source>
</evidence>
<sequence>MIIFDNKNNLSIVFYAEVIFYLIGNFALRRNFELKGPDKTGPRKAEVYWL</sequence>
<dbReference type="AlphaFoldDB" id="A0A1I5WKR1"/>
<keyword evidence="1" id="KW-0812">Transmembrane</keyword>
<proteinExistence type="predicted"/>
<name>A0A1I5WKR1_9FIRM</name>
<feature type="transmembrane region" description="Helical" evidence="1">
    <location>
        <begin position="12"/>
        <end position="28"/>
    </location>
</feature>
<evidence type="ECO:0000256" key="1">
    <source>
        <dbReference type="SAM" id="Phobius"/>
    </source>
</evidence>
<accession>A0A1I5WKR1</accession>
<evidence type="ECO:0000313" key="3">
    <source>
        <dbReference type="Proteomes" id="UP000182624"/>
    </source>
</evidence>
<gene>
    <name evidence="2" type="ORF">SAMN04487928_12342</name>
</gene>
<protein>
    <submittedName>
        <fullName evidence="2">Uncharacterized protein</fullName>
    </submittedName>
</protein>
<organism evidence="2 3">
    <name type="scientific">Butyrivibrio proteoclasticus</name>
    <dbReference type="NCBI Taxonomy" id="43305"/>
    <lineage>
        <taxon>Bacteria</taxon>
        <taxon>Bacillati</taxon>
        <taxon>Bacillota</taxon>
        <taxon>Clostridia</taxon>
        <taxon>Lachnospirales</taxon>
        <taxon>Lachnospiraceae</taxon>
        <taxon>Butyrivibrio</taxon>
    </lineage>
</organism>
<dbReference type="Proteomes" id="UP000182624">
    <property type="component" value="Unassembled WGS sequence"/>
</dbReference>
<reference evidence="3" key="1">
    <citation type="submission" date="2016-10" db="EMBL/GenBank/DDBJ databases">
        <authorList>
            <person name="Varghese N."/>
            <person name="Submissions S."/>
        </authorList>
    </citation>
    <scope>NUCLEOTIDE SEQUENCE [LARGE SCALE GENOMIC DNA]</scope>
    <source>
        <strain evidence="3">P18</strain>
    </source>
</reference>
<keyword evidence="1" id="KW-1133">Transmembrane helix</keyword>
<keyword evidence="3" id="KW-1185">Reference proteome</keyword>
<keyword evidence="1" id="KW-0472">Membrane</keyword>
<dbReference type="EMBL" id="FOXO01000023">
    <property type="protein sequence ID" value="SFQ20355.1"/>
    <property type="molecule type" value="Genomic_DNA"/>
</dbReference>